<dbReference type="eggNOG" id="ENOG5033NH4">
    <property type="taxonomic scope" value="Bacteria"/>
</dbReference>
<reference evidence="2 3" key="1">
    <citation type="journal article" date="2008" name="Proc. Natl. Acad. Sci. U.S.A.">
        <title>Niche adaptation and genome expansion in the chlorophyll d-producing cyanobacterium Acaryochloris marina.</title>
        <authorList>
            <person name="Swingley W.D."/>
            <person name="Chen M."/>
            <person name="Cheung P.C."/>
            <person name="Conrad A.L."/>
            <person name="Dejesa L.C."/>
            <person name="Hao J."/>
            <person name="Honchak B.M."/>
            <person name="Karbach L.E."/>
            <person name="Kurdoglu A."/>
            <person name="Lahiri S."/>
            <person name="Mastrian S.D."/>
            <person name="Miyashita H."/>
            <person name="Page L."/>
            <person name="Ramakrishna P."/>
            <person name="Satoh S."/>
            <person name="Sattley W.M."/>
            <person name="Shimada Y."/>
            <person name="Taylor H.L."/>
            <person name="Tomo T."/>
            <person name="Tsuchiya T."/>
            <person name="Wang Z.T."/>
            <person name="Raymond J."/>
            <person name="Mimuro M."/>
            <person name="Blankenship R.E."/>
            <person name="Touchman J.W."/>
        </authorList>
    </citation>
    <scope>NUCLEOTIDE SEQUENCE [LARGE SCALE GENOMIC DNA]</scope>
    <source>
        <strain evidence="3">MBIC 11017</strain>
        <plasmid evidence="3">Plasmid pREB7</plasmid>
    </source>
</reference>
<dbReference type="RefSeq" id="WP_012168346.1">
    <property type="nucleotide sequence ID" value="NC_009932.1"/>
</dbReference>
<evidence type="ECO:0000313" key="3">
    <source>
        <dbReference type="Proteomes" id="UP000000268"/>
    </source>
</evidence>
<dbReference type="EMBL" id="CP000844">
    <property type="protein sequence ID" value="ABW33280.1"/>
    <property type="molecule type" value="Genomic_DNA"/>
</dbReference>
<evidence type="ECO:0000313" key="2">
    <source>
        <dbReference type="EMBL" id="ABW33280.1"/>
    </source>
</evidence>
<proteinExistence type="predicted"/>
<protein>
    <recommendedName>
        <fullName evidence="1">Actin-like protein N-terminal domain-containing protein</fullName>
    </recommendedName>
</protein>
<keyword evidence="3" id="KW-1185">Reference proteome</keyword>
<evidence type="ECO:0000259" key="1">
    <source>
        <dbReference type="Pfam" id="PF17989"/>
    </source>
</evidence>
<feature type="domain" description="Actin-like protein N-terminal" evidence="1">
    <location>
        <begin position="52"/>
        <end position="170"/>
    </location>
</feature>
<dbReference type="Proteomes" id="UP000000268">
    <property type="component" value="Plasmid pREB7"/>
</dbReference>
<dbReference type="KEGG" id="amr:AM1_G0100"/>
<dbReference type="HOGENOM" id="CLU_828003_0_0_3"/>
<accession>A8ZQJ4</accession>
<name>A8ZQJ4_ACAM1</name>
<gene>
    <name evidence="2" type="ordered locus">AM1_G0100</name>
</gene>
<dbReference type="Gene3D" id="3.30.420.40">
    <property type="match status" value="1"/>
</dbReference>
<dbReference type="InterPro" id="IPR040607">
    <property type="entry name" value="ALP_N"/>
</dbReference>
<dbReference type="OrthoDB" id="528098at2"/>
<geneLocation type="plasmid" evidence="2 3">
    <name>pREB7</name>
</geneLocation>
<keyword evidence="2" id="KW-0614">Plasmid</keyword>
<sequence length="351" mass="39038">MVYTLTVAADMGSSLGKGCYTIDKGPPNDAEGFVGGFQRDTPRKGWITQANAVDEEKHRDLTPDSCTIEVRGKAWTVGESARYALHETRVRAAKSNTASIRVLGMLGKIIEQEDFTEGSLDLRVLLPVGERKTFKQLEANLTKALYEVRLNGVKPSLRINRVRVYPEGAGVAQRVTVPDALVLMFGHKDISIVPVRNQVIQAHACQTITGMGMIALINEFPCYINDELLLAEFLHLEAVGKGGLKRLVGEDSLEKARMNFEQAKKRTWRRILQQLMLEPKVNTVSKIYVTGGSMRVWLPELKAIFGGRLAFFADSLKSMIAAYPDMQEPKNKEIKPRFTDSFLLMEGATHG</sequence>
<dbReference type="Pfam" id="PF17989">
    <property type="entry name" value="ALP_N"/>
    <property type="match status" value="1"/>
</dbReference>
<dbReference type="CDD" id="cd10227">
    <property type="entry name" value="ASKHA_NBD_ParM-like"/>
    <property type="match status" value="1"/>
</dbReference>
<dbReference type="AlphaFoldDB" id="A8ZQJ4"/>
<organism evidence="2 3">
    <name type="scientific">Acaryochloris marina (strain MBIC 11017)</name>
    <dbReference type="NCBI Taxonomy" id="329726"/>
    <lineage>
        <taxon>Bacteria</taxon>
        <taxon>Bacillati</taxon>
        <taxon>Cyanobacteriota</taxon>
        <taxon>Cyanophyceae</taxon>
        <taxon>Acaryochloridales</taxon>
        <taxon>Acaryochloridaceae</taxon>
        <taxon>Acaryochloris</taxon>
    </lineage>
</organism>